<dbReference type="Proteomes" id="UP001596223">
    <property type="component" value="Unassembled WGS sequence"/>
</dbReference>
<feature type="transmembrane region" description="Helical" evidence="1">
    <location>
        <begin position="36"/>
        <end position="61"/>
    </location>
</feature>
<feature type="transmembrane region" description="Helical" evidence="1">
    <location>
        <begin position="402"/>
        <end position="420"/>
    </location>
</feature>
<name>A0ABW1JQ47_9NOCA</name>
<feature type="transmembrane region" description="Helical" evidence="1">
    <location>
        <begin position="190"/>
        <end position="208"/>
    </location>
</feature>
<feature type="transmembrane region" description="Helical" evidence="1">
    <location>
        <begin position="312"/>
        <end position="332"/>
    </location>
</feature>
<keyword evidence="1" id="KW-0472">Membrane</keyword>
<evidence type="ECO:0000313" key="3">
    <source>
        <dbReference type="Proteomes" id="UP001596223"/>
    </source>
</evidence>
<keyword evidence="3" id="KW-1185">Reference proteome</keyword>
<proteinExistence type="predicted"/>
<evidence type="ECO:0000256" key="1">
    <source>
        <dbReference type="SAM" id="Phobius"/>
    </source>
</evidence>
<feature type="transmembrane region" description="Helical" evidence="1">
    <location>
        <begin position="337"/>
        <end position="354"/>
    </location>
</feature>
<evidence type="ECO:0000313" key="2">
    <source>
        <dbReference type="EMBL" id="MFC6011531.1"/>
    </source>
</evidence>
<feature type="transmembrane region" description="Helical" evidence="1">
    <location>
        <begin position="68"/>
        <end position="86"/>
    </location>
</feature>
<dbReference type="RefSeq" id="WP_378603377.1">
    <property type="nucleotide sequence ID" value="NZ_JBHSQN010000005.1"/>
</dbReference>
<feature type="transmembrane region" description="Helical" evidence="1">
    <location>
        <begin position="214"/>
        <end position="234"/>
    </location>
</feature>
<organism evidence="2 3">
    <name type="scientific">Nocardia lasii</name>
    <dbReference type="NCBI Taxonomy" id="1616107"/>
    <lineage>
        <taxon>Bacteria</taxon>
        <taxon>Bacillati</taxon>
        <taxon>Actinomycetota</taxon>
        <taxon>Actinomycetes</taxon>
        <taxon>Mycobacteriales</taxon>
        <taxon>Nocardiaceae</taxon>
        <taxon>Nocardia</taxon>
    </lineage>
</organism>
<comment type="caution">
    <text evidence="2">The sequence shown here is derived from an EMBL/GenBank/DDBJ whole genome shotgun (WGS) entry which is preliminary data.</text>
</comment>
<gene>
    <name evidence="2" type="ORF">ACFP3H_10755</name>
</gene>
<keyword evidence="1" id="KW-0812">Transmembrane</keyword>
<accession>A0ABW1JQ47</accession>
<feature type="transmembrane region" description="Helical" evidence="1">
    <location>
        <begin position="288"/>
        <end position="306"/>
    </location>
</feature>
<feature type="transmembrane region" description="Helical" evidence="1">
    <location>
        <begin position="157"/>
        <end position="178"/>
    </location>
</feature>
<dbReference type="EMBL" id="JBHSQN010000005">
    <property type="protein sequence ID" value="MFC6011531.1"/>
    <property type="molecule type" value="Genomic_DNA"/>
</dbReference>
<feature type="transmembrane region" description="Helical" evidence="1">
    <location>
        <begin position="92"/>
        <end position="112"/>
    </location>
</feature>
<feature type="transmembrane region" description="Helical" evidence="1">
    <location>
        <begin position="119"/>
        <end position="137"/>
    </location>
</feature>
<keyword evidence="1" id="KW-1133">Transmembrane helix</keyword>
<feature type="transmembrane region" description="Helical" evidence="1">
    <location>
        <begin position="241"/>
        <end position="258"/>
    </location>
</feature>
<protein>
    <submittedName>
        <fullName evidence="2">Uncharacterized protein</fullName>
    </submittedName>
</protein>
<feature type="transmembrane region" description="Helical" evidence="1">
    <location>
        <begin position="264"/>
        <end position="281"/>
    </location>
</feature>
<sequence>MLRSGWLQAVAGVMTGLTVGYEVTRVAGLVADHGQLFGTSAVTAAVTCSLVATGAIGLFGWRRPRWPVAYSVAAAGLLIVGAVNALPAPTEWGQSPTAIGIGLGLLAAPSLLSARQQPWLVGGMIAAGALGYQWDNVIGGDHYRYRDYPGSLAPPELSWHLFAFVAFAAVLFIQAWSMRADRVEVATPPTAIWLGASIAASVGIIARFMTDSRILAVAAALLVVAVATAGVRWLPRESASTLAALCAISFLLVIQPGLDREPSTVTLLLGASAVLVGLLTGPRLLSPASAVGIGAGAGLLGALSFLSDSGWIRIGAGIILVFAMSAIAGSALPTTPALVAGWLALPALGTWIATERPGRDPGWTEFTPDTDRYMMWTNGPYHAYAIITGDSLPETFPVHPDLVVPGLLAAVLCLVFAVGLSRTADRSTTPSASTVE</sequence>
<reference evidence="3" key="1">
    <citation type="journal article" date="2019" name="Int. J. Syst. Evol. Microbiol.">
        <title>The Global Catalogue of Microorganisms (GCM) 10K type strain sequencing project: providing services to taxonomists for standard genome sequencing and annotation.</title>
        <authorList>
            <consortium name="The Broad Institute Genomics Platform"/>
            <consortium name="The Broad Institute Genome Sequencing Center for Infectious Disease"/>
            <person name="Wu L."/>
            <person name="Ma J."/>
        </authorList>
    </citation>
    <scope>NUCLEOTIDE SEQUENCE [LARGE SCALE GENOMIC DNA]</scope>
    <source>
        <strain evidence="3">CCUG 36956</strain>
    </source>
</reference>